<evidence type="ECO:0000313" key="2">
    <source>
        <dbReference type="EMBL" id="GAI18185.1"/>
    </source>
</evidence>
<evidence type="ECO:0000259" key="1">
    <source>
        <dbReference type="Pfam" id="PF12705"/>
    </source>
</evidence>
<sequence length="163" mass="18721">FGTAIHELFEKVSWIGEVDVETLIWEWQKAASFTEGVKRKVIEQIRQALTSVEVQKALSRPEGNADLWREKHFEIVLGDEWVTGVFDRVTIMRDSESRPQKATVLDFKSNEIADDADLADIVERYRSQLSLYGRALSRMLQLNPSEITLQLLFTHVGKVCDLK</sequence>
<dbReference type="InterPro" id="IPR011335">
    <property type="entry name" value="Restrct_endonuc-II-like"/>
</dbReference>
<proteinExistence type="predicted"/>
<protein>
    <recommendedName>
        <fullName evidence="1">PD-(D/E)XK endonuclease-like domain-containing protein</fullName>
    </recommendedName>
</protein>
<name>X1MU01_9ZZZZ</name>
<comment type="caution">
    <text evidence="2">The sequence shown here is derived from an EMBL/GenBank/DDBJ whole genome shotgun (WGS) entry which is preliminary data.</text>
</comment>
<dbReference type="InterPro" id="IPR038726">
    <property type="entry name" value="PDDEXK_AddAB-type"/>
</dbReference>
<feature type="domain" description="PD-(D/E)XK endonuclease-like" evidence="1">
    <location>
        <begin position="1"/>
        <end position="151"/>
    </location>
</feature>
<organism evidence="2">
    <name type="scientific">marine sediment metagenome</name>
    <dbReference type="NCBI Taxonomy" id="412755"/>
    <lineage>
        <taxon>unclassified sequences</taxon>
        <taxon>metagenomes</taxon>
        <taxon>ecological metagenomes</taxon>
    </lineage>
</organism>
<reference evidence="2" key="1">
    <citation type="journal article" date="2014" name="Front. Microbiol.">
        <title>High frequency of phylogenetically diverse reductive dehalogenase-homologous genes in deep subseafloor sedimentary metagenomes.</title>
        <authorList>
            <person name="Kawai M."/>
            <person name="Futagami T."/>
            <person name="Toyoda A."/>
            <person name="Takaki Y."/>
            <person name="Nishi S."/>
            <person name="Hori S."/>
            <person name="Arai W."/>
            <person name="Tsubouchi T."/>
            <person name="Morono Y."/>
            <person name="Uchiyama I."/>
            <person name="Ito T."/>
            <person name="Fujiyama A."/>
            <person name="Inagaki F."/>
            <person name="Takami H."/>
        </authorList>
    </citation>
    <scope>NUCLEOTIDE SEQUENCE</scope>
    <source>
        <strain evidence="2">Expedition CK06-06</strain>
    </source>
</reference>
<dbReference type="AlphaFoldDB" id="X1MU01"/>
<gene>
    <name evidence="2" type="ORF">S06H3_14323</name>
</gene>
<dbReference type="InterPro" id="IPR011604">
    <property type="entry name" value="PDDEXK-like_dom_sf"/>
</dbReference>
<accession>X1MU01</accession>
<dbReference type="SUPFAM" id="SSF52980">
    <property type="entry name" value="Restriction endonuclease-like"/>
    <property type="match status" value="1"/>
</dbReference>
<dbReference type="Pfam" id="PF12705">
    <property type="entry name" value="PDDEXK_1"/>
    <property type="match status" value="1"/>
</dbReference>
<dbReference type="Gene3D" id="3.90.320.10">
    <property type="match status" value="1"/>
</dbReference>
<feature type="non-terminal residue" evidence="2">
    <location>
        <position position="1"/>
    </location>
</feature>
<dbReference type="EMBL" id="BARV01007003">
    <property type="protein sequence ID" value="GAI18185.1"/>
    <property type="molecule type" value="Genomic_DNA"/>
</dbReference>